<dbReference type="AlphaFoldDB" id="A0A3M7SNX6"/>
<dbReference type="OrthoDB" id="10072116at2759"/>
<evidence type="ECO:0000256" key="1">
    <source>
        <dbReference type="ARBA" id="ARBA00004167"/>
    </source>
</evidence>
<gene>
    <name evidence="6" type="ORF">BpHYR1_006876</name>
</gene>
<reference evidence="6 7" key="1">
    <citation type="journal article" date="2018" name="Sci. Rep.">
        <title>Genomic signatures of local adaptation to the degree of environmental predictability in rotifers.</title>
        <authorList>
            <person name="Franch-Gras L."/>
            <person name="Hahn C."/>
            <person name="Garcia-Roger E.M."/>
            <person name="Carmona M.J."/>
            <person name="Serra M."/>
            <person name="Gomez A."/>
        </authorList>
    </citation>
    <scope>NUCLEOTIDE SEQUENCE [LARGE SCALE GENOMIC DNA]</scope>
    <source>
        <strain evidence="6">HYR1</strain>
    </source>
</reference>
<evidence type="ECO:0000256" key="2">
    <source>
        <dbReference type="ARBA" id="ARBA00022692"/>
    </source>
</evidence>
<feature type="transmembrane region" description="Helical" evidence="5">
    <location>
        <begin position="49"/>
        <end position="65"/>
    </location>
</feature>
<evidence type="ECO:0000256" key="5">
    <source>
        <dbReference type="SAM" id="Phobius"/>
    </source>
</evidence>
<dbReference type="EMBL" id="REGN01001060">
    <property type="protein sequence ID" value="RNA37320.1"/>
    <property type="molecule type" value="Genomic_DNA"/>
</dbReference>
<evidence type="ECO:0000313" key="7">
    <source>
        <dbReference type="Proteomes" id="UP000276133"/>
    </source>
</evidence>
<dbReference type="GO" id="GO:0016020">
    <property type="term" value="C:membrane"/>
    <property type="evidence" value="ECO:0007669"/>
    <property type="project" value="UniProtKB-SubCell"/>
</dbReference>
<proteinExistence type="predicted"/>
<comment type="caution">
    <text evidence="6">The sequence shown here is derived from an EMBL/GenBank/DDBJ whole genome shotgun (WGS) entry which is preliminary data.</text>
</comment>
<sequence>MNYFLINICDKKFDSKELFNLKANKKYKIWPFNRSLMNLSKKMLKNRKVLLTFSIISFVVLFIQFKNVAKYLKTNSNDNTNDQKNSIVDIDLEKNYINFWNSLKVYSNYYFRLPISFVTKNDSWRDFSSDGSQKFATINRILFTNKAILGDPNVFTNIITDIYQESEIDKINEQQDQNRSFLMSFLLDIKYLSKFFKDLASFNLKCNIIPTNFKDFDLLIPASIYIKCGQFYYHVSIMYPRGNFYWIPQDDFKIDSMTKSFSDFNRALNKFKTVVIEHKSRFFTVPLDTSHFLYQYKHSKFIECNQQLSESTYKIQKQNVVKTTFFVSRFNLLESNQKVYWLMAGTLLGWYRECGIIPHTTDADFSLYSDQFDSEIENFLINDKLIPLSLKFGLDNDSLEFRIGQENAFHIDLFFTYELNQTHQWFPYHSGRQVKRTLFSKFSGICSAELHEEKFFVPCDPVRVLNEIYGENGWQRPDKKFKVSPNLKAWKSWNLNQWLNAIKYRLSKGEKMPFYFNCFSLLKILFDNY</sequence>
<dbReference type="InterPro" id="IPR009644">
    <property type="entry name" value="FKTN/MNN4/W02B3.4-1"/>
</dbReference>
<accession>A0A3M7SNX6</accession>
<evidence type="ECO:0000256" key="3">
    <source>
        <dbReference type="ARBA" id="ARBA00022989"/>
    </source>
</evidence>
<protein>
    <submittedName>
        <fullName evidence="6">Fukutin isoform X1</fullName>
    </submittedName>
</protein>
<evidence type="ECO:0000256" key="4">
    <source>
        <dbReference type="ARBA" id="ARBA00023136"/>
    </source>
</evidence>
<comment type="subcellular location">
    <subcellularLocation>
        <location evidence="1">Membrane</location>
        <topology evidence="1">Single-pass membrane protein</topology>
    </subcellularLocation>
</comment>
<evidence type="ECO:0000313" key="6">
    <source>
        <dbReference type="EMBL" id="RNA37320.1"/>
    </source>
</evidence>
<organism evidence="6 7">
    <name type="scientific">Brachionus plicatilis</name>
    <name type="common">Marine rotifer</name>
    <name type="synonym">Brachionus muelleri</name>
    <dbReference type="NCBI Taxonomy" id="10195"/>
    <lineage>
        <taxon>Eukaryota</taxon>
        <taxon>Metazoa</taxon>
        <taxon>Spiralia</taxon>
        <taxon>Gnathifera</taxon>
        <taxon>Rotifera</taxon>
        <taxon>Eurotatoria</taxon>
        <taxon>Monogononta</taxon>
        <taxon>Pseudotrocha</taxon>
        <taxon>Ploima</taxon>
        <taxon>Brachionidae</taxon>
        <taxon>Brachionus</taxon>
    </lineage>
</organism>
<dbReference type="STRING" id="10195.A0A3M7SNX6"/>
<dbReference type="PANTHER" id="PTHR15407">
    <property type="entry name" value="FUKUTIN-RELATED"/>
    <property type="match status" value="1"/>
</dbReference>
<keyword evidence="2 5" id="KW-0812">Transmembrane</keyword>
<dbReference type="Proteomes" id="UP000276133">
    <property type="component" value="Unassembled WGS sequence"/>
</dbReference>
<keyword evidence="4 5" id="KW-0472">Membrane</keyword>
<keyword evidence="3 5" id="KW-1133">Transmembrane helix</keyword>
<keyword evidence="7" id="KW-1185">Reference proteome</keyword>
<dbReference type="PANTHER" id="PTHR15407:SF28">
    <property type="entry name" value="RIBITOL-5-PHOSPHATE TRANSFERASE FKTN"/>
    <property type="match status" value="1"/>
</dbReference>
<name>A0A3M7SNX6_BRAPC</name>